<evidence type="ECO:0000313" key="2">
    <source>
        <dbReference type="Proteomes" id="UP000244240"/>
    </source>
</evidence>
<dbReference type="AlphaFoldDB" id="A0A2T6BV71"/>
<keyword evidence="2" id="KW-1185">Reference proteome</keyword>
<gene>
    <name evidence="1" type="ORF">C8P63_110114</name>
</gene>
<accession>A0A2T6BV71</accession>
<organism evidence="1 2">
    <name type="scientific">Melghirimyces profundicolus</name>
    <dbReference type="NCBI Taxonomy" id="1242148"/>
    <lineage>
        <taxon>Bacteria</taxon>
        <taxon>Bacillati</taxon>
        <taxon>Bacillota</taxon>
        <taxon>Bacilli</taxon>
        <taxon>Bacillales</taxon>
        <taxon>Thermoactinomycetaceae</taxon>
        <taxon>Melghirimyces</taxon>
    </lineage>
</organism>
<proteinExistence type="predicted"/>
<dbReference type="Proteomes" id="UP000244240">
    <property type="component" value="Unassembled WGS sequence"/>
</dbReference>
<name>A0A2T6BV71_9BACL</name>
<dbReference type="EMBL" id="QBKR01000010">
    <property type="protein sequence ID" value="PTX59969.1"/>
    <property type="molecule type" value="Genomic_DNA"/>
</dbReference>
<protein>
    <submittedName>
        <fullName evidence="1">Uncharacterized protein</fullName>
    </submittedName>
</protein>
<comment type="caution">
    <text evidence="1">The sequence shown here is derived from an EMBL/GenBank/DDBJ whole genome shotgun (WGS) entry which is preliminary data.</text>
</comment>
<evidence type="ECO:0000313" key="1">
    <source>
        <dbReference type="EMBL" id="PTX59969.1"/>
    </source>
</evidence>
<sequence length="114" mass="13376">MTPLAEAGFFIDRRKFGALKEDVVSRARWVKYFTFFKASWLQKRCDFMFVSRKGKRLPKIAAGCPSFILDIVANCVNGYRIYPIMKVLRNIRDAHQNPILLPFGIFHQEKYIWG</sequence>
<reference evidence="1 2" key="1">
    <citation type="submission" date="2018-04" db="EMBL/GenBank/DDBJ databases">
        <title>Genomic Encyclopedia of Archaeal and Bacterial Type Strains, Phase II (KMG-II): from individual species to whole genera.</title>
        <authorList>
            <person name="Goeker M."/>
        </authorList>
    </citation>
    <scope>NUCLEOTIDE SEQUENCE [LARGE SCALE GENOMIC DNA]</scope>
    <source>
        <strain evidence="1 2">DSM 45787</strain>
    </source>
</reference>